<dbReference type="Pfam" id="PF00899">
    <property type="entry name" value="ThiF"/>
    <property type="match status" value="1"/>
</dbReference>
<feature type="binding site" evidence="14">
    <location>
        <position position="347"/>
    </location>
    <ligand>
        <name>Zn(2+)</name>
        <dbReference type="ChEBI" id="CHEBI:29105"/>
    </ligand>
</feature>
<keyword evidence="5" id="KW-0548">Nucleotidyltransferase</keyword>
<evidence type="ECO:0000256" key="3">
    <source>
        <dbReference type="ARBA" id="ARBA00022679"/>
    </source>
</evidence>
<comment type="function">
    <text evidence="14">Plays a central role in 2-thiolation of mcm(5)S(2)U at tRNA wobble positions of cytosolic tRNA(Lys), tRNA(Glu) and tRNA(Gln). Also essential during biosynthesis of the molybdenum cofactor. Acts by mediating the C-terminal thiocarboxylation of sulfur carriers urm1 and MOCS2A. Its N-terminus first activates urm1 and MOCS2A as acyl-adenylates (-COAMP), then the persulfide sulfur on the catalytic cysteine is transferred to urm1 and MOCS2A to form thiocarboxylation (-COSH) of their C-terminus. The reaction probably involves hydrogen sulfide that is generated from the persulfide intermediate and that acts as nucleophile towards urm1 and MOCS2A. Subsequently, a transient disulfide bond is formed. Does not use thiosulfate as sulfur donor; nfs1 probably acting as a sulfur donor for thiocarboxylation reactions.</text>
</comment>
<dbReference type="PANTHER" id="PTHR10953">
    <property type="entry name" value="UBIQUITIN-ACTIVATING ENZYME E1"/>
    <property type="match status" value="1"/>
</dbReference>
<dbReference type="InterPro" id="IPR001763">
    <property type="entry name" value="Rhodanese-like_dom"/>
</dbReference>
<dbReference type="GO" id="GO:0042292">
    <property type="term" value="F:URM1 activating enzyme activity"/>
    <property type="evidence" value="ECO:0007669"/>
    <property type="project" value="EnsemblFungi"/>
</dbReference>
<dbReference type="Gene3D" id="3.40.250.10">
    <property type="entry name" value="Rhodanese-like domain"/>
    <property type="match status" value="1"/>
</dbReference>
<evidence type="ECO:0000256" key="11">
    <source>
        <dbReference type="ARBA" id="ARBA00023150"/>
    </source>
</evidence>
<comment type="similarity">
    <text evidence="14">In the N-terminal section; belongs to the HesA/MoeB/ThiF family. UBA4 subfamily.</text>
</comment>
<feature type="compositionally biased region" description="Basic and acidic residues" evidence="15">
    <location>
        <begin position="35"/>
        <end position="51"/>
    </location>
</feature>
<dbReference type="GO" id="GO:2000220">
    <property type="term" value="P:regulation of pseudohyphal growth"/>
    <property type="evidence" value="ECO:0007669"/>
    <property type="project" value="EnsemblFungi"/>
</dbReference>
<feature type="binding site" evidence="14">
    <location>
        <begin position="155"/>
        <end position="159"/>
    </location>
    <ligand>
        <name>ATP</name>
        <dbReference type="ChEBI" id="CHEBI:30616"/>
    </ligand>
</feature>
<evidence type="ECO:0000256" key="10">
    <source>
        <dbReference type="ARBA" id="ARBA00022840"/>
    </source>
</evidence>
<feature type="active site" description="Glycyl thioester intermediate; for adenylyltransferase activity" evidence="14">
    <location>
        <position position="282"/>
    </location>
</feature>
<evidence type="ECO:0000256" key="9">
    <source>
        <dbReference type="ARBA" id="ARBA00022833"/>
    </source>
</evidence>
<keyword evidence="2 14" id="KW-0963">Cytoplasm</keyword>
<dbReference type="EC" id="2.8.1.11" evidence="14"/>
<comment type="catalytic activity">
    <reaction evidence="14">
        <text>[molybdopterin-synthase sulfur-carrier protein]-C-terminal Gly-Gly-AMP + S-sulfanyl-L-cysteinyl-[cysteine desulfurase] + AH2 = [molybdopterin-synthase sulfur-carrier protein]-C-terminal-Gly-aminoethanethioate + L-cysteinyl-[cysteine desulfurase] + A + AMP + 2 H(+)</text>
        <dbReference type="Rhea" id="RHEA:48612"/>
        <dbReference type="Rhea" id="RHEA-COMP:12157"/>
        <dbReference type="Rhea" id="RHEA-COMP:12158"/>
        <dbReference type="Rhea" id="RHEA-COMP:12159"/>
        <dbReference type="Rhea" id="RHEA-COMP:19907"/>
        <dbReference type="ChEBI" id="CHEBI:13193"/>
        <dbReference type="ChEBI" id="CHEBI:15378"/>
        <dbReference type="ChEBI" id="CHEBI:17499"/>
        <dbReference type="ChEBI" id="CHEBI:29950"/>
        <dbReference type="ChEBI" id="CHEBI:61963"/>
        <dbReference type="ChEBI" id="CHEBI:90618"/>
        <dbReference type="ChEBI" id="CHEBI:232372"/>
        <dbReference type="ChEBI" id="CHEBI:456215"/>
        <dbReference type="EC" id="2.8.1.11"/>
    </reaction>
</comment>
<evidence type="ECO:0000256" key="1">
    <source>
        <dbReference type="ARBA" id="ARBA00004514"/>
    </source>
</evidence>
<feature type="binding site" evidence="14">
    <location>
        <position position="350"/>
    </location>
    <ligand>
        <name>Zn(2+)</name>
        <dbReference type="ChEBI" id="CHEBI:29105"/>
    </ligand>
</feature>
<keyword evidence="9 14" id="KW-0862">Zinc</keyword>
<dbReference type="SMART" id="SM00450">
    <property type="entry name" value="RHOD"/>
    <property type="match status" value="1"/>
</dbReference>
<dbReference type="InterPro" id="IPR045886">
    <property type="entry name" value="ThiF/MoeB/HesA"/>
</dbReference>
<dbReference type="GO" id="GO:0042802">
    <property type="term" value="F:identical protein binding"/>
    <property type="evidence" value="ECO:0007669"/>
    <property type="project" value="EnsemblFungi"/>
</dbReference>
<evidence type="ECO:0000256" key="15">
    <source>
        <dbReference type="SAM" id="MobiDB-lite"/>
    </source>
</evidence>
<comment type="pathway">
    <text evidence="14">tRNA modification; 5-methoxycarbonylmethyl-2-thiouridine-tRNA biosynthesis.</text>
</comment>
<reference evidence="16 17" key="1">
    <citation type="journal article" date="2016" name="Sci. Rep.">
        <title>Draft genome sequencing and secretome analysis of fungal phytopathogen Ascochyta rabiei provides insight into the necrotrophic effector repertoire.</title>
        <authorList>
            <person name="Verma S."/>
            <person name="Gazara R.K."/>
            <person name="Nizam S."/>
            <person name="Parween S."/>
            <person name="Chattopadhyay D."/>
            <person name="Verma P.K."/>
        </authorList>
    </citation>
    <scope>NUCLEOTIDE SEQUENCE [LARGE SCALE GENOMIC DNA]</scope>
    <source>
        <strain evidence="16 17">ArDII</strain>
    </source>
</reference>
<evidence type="ECO:0000256" key="13">
    <source>
        <dbReference type="ARBA" id="ARBA00043893"/>
    </source>
</evidence>
<dbReference type="InterPro" id="IPR028885">
    <property type="entry name" value="MOCS3/Uba4"/>
</dbReference>
<feature type="binding site" evidence="14">
    <location>
        <begin position="216"/>
        <end position="217"/>
    </location>
    <ligand>
        <name>ATP</name>
        <dbReference type="ChEBI" id="CHEBI:30616"/>
    </ligand>
</feature>
<dbReference type="SUPFAM" id="SSF69572">
    <property type="entry name" value="Activating enzymes of the ubiquitin-like proteins"/>
    <property type="match status" value="1"/>
</dbReference>
<comment type="pathway">
    <text evidence="14">Cofactor biosynthesis; molybdopterin biosynthesis.</text>
</comment>
<dbReference type="GO" id="GO:0032447">
    <property type="term" value="P:protein urmylation"/>
    <property type="evidence" value="ECO:0007669"/>
    <property type="project" value="EnsemblFungi"/>
</dbReference>
<evidence type="ECO:0000313" key="16">
    <source>
        <dbReference type="EMBL" id="KZM20286.1"/>
    </source>
</evidence>
<dbReference type="STRING" id="5454.A0A162YXG0"/>
<dbReference type="GO" id="GO:0061605">
    <property type="term" value="F:molybdopterin-synthase adenylyltransferase activity"/>
    <property type="evidence" value="ECO:0007669"/>
    <property type="project" value="UniProtKB-EC"/>
</dbReference>
<keyword evidence="10 14" id="KW-0067">ATP-binding</keyword>
<dbReference type="PROSITE" id="PS50206">
    <property type="entry name" value="RHODANESE_3"/>
    <property type="match status" value="1"/>
</dbReference>
<evidence type="ECO:0000256" key="4">
    <source>
        <dbReference type="ARBA" id="ARBA00022694"/>
    </source>
</evidence>
<dbReference type="AlphaFoldDB" id="A0A162YXG0"/>
<comment type="function">
    <text evidence="13">Plays a central role in 2-thiolation of mcm(5)S(2)U at tRNA wobble positions of cytosolic tRNA(Lys), tRNA(Glu) and tRNA(Gln). Also essential during biosynthesis of the molybdenum cofactor. Acts by mediating the C-terminal thiocarboxylation of sulfur carriers urm1 and mocs2a. Its N-terminus first activates urm1 and mocs2a as acyl-adenylates (-COAMP), then the persulfide sulfur on the catalytic cysteine is transferred to urm1 and mocs2a to form thiocarboxylation (-COSH) of their C-terminus. The reaction probably involves hydrogen sulfide that is generated from the persulfide intermediate and that acts as a nucleophile towards urm1 and mocs2a. Subsequently, a transient disulfide bond is formed. Does not use thiosulfate as sulfur donor; nfs1 probably acting as a sulfur donor for thiocarboxylation reactions.</text>
</comment>
<dbReference type="PANTHER" id="PTHR10953:SF102">
    <property type="entry name" value="ADENYLYLTRANSFERASE AND SULFURTRANSFERASE MOCS3"/>
    <property type="match status" value="1"/>
</dbReference>
<keyword evidence="11 14" id="KW-0501">Molybdenum cofactor biosynthesis</keyword>
<dbReference type="OrthoDB" id="10261062at2759"/>
<evidence type="ECO:0000256" key="6">
    <source>
        <dbReference type="ARBA" id="ARBA00022723"/>
    </source>
</evidence>
<dbReference type="GO" id="GO:0004792">
    <property type="term" value="F:thiosulfate-cyanide sulfurtransferase activity"/>
    <property type="evidence" value="ECO:0007669"/>
    <property type="project" value="EnsemblFungi"/>
</dbReference>
<dbReference type="InterPro" id="IPR036873">
    <property type="entry name" value="Rhodanese-like_dom_sf"/>
</dbReference>
<evidence type="ECO:0000256" key="8">
    <source>
        <dbReference type="ARBA" id="ARBA00022786"/>
    </source>
</evidence>
<proteinExistence type="inferred from homology"/>
<dbReference type="HAMAP" id="MF_03049">
    <property type="entry name" value="MOCS3_Uba4"/>
    <property type="match status" value="1"/>
</dbReference>
<dbReference type="UniPathway" id="UPA00988"/>
<keyword evidence="17" id="KW-1185">Reference proteome</keyword>
<feature type="region of interest" description="Disordered" evidence="15">
    <location>
        <begin position="29"/>
        <end position="51"/>
    </location>
</feature>
<comment type="catalytic activity">
    <reaction evidence="14">
        <text>[molybdopterin-synthase sulfur-carrier protein]-C-terminal Gly-Gly + ATP + H(+) = [molybdopterin-synthase sulfur-carrier protein]-C-terminal Gly-Gly-AMP + diphosphate</text>
        <dbReference type="Rhea" id="RHEA:43616"/>
        <dbReference type="Rhea" id="RHEA-COMP:12159"/>
        <dbReference type="Rhea" id="RHEA-COMP:12202"/>
        <dbReference type="ChEBI" id="CHEBI:15378"/>
        <dbReference type="ChEBI" id="CHEBI:30616"/>
        <dbReference type="ChEBI" id="CHEBI:33019"/>
        <dbReference type="ChEBI" id="CHEBI:90618"/>
        <dbReference type="ChEBI" id="CHEBI:90778"/>
        <dbReference type="EC" id="2.7.7.80"/>
    </reaction>
</comment>
<dbReference type="GO" id="GO:0006777">
    <property type="term" value="P:Mo-molybdopterin cofactor biosynthetic process"/>
    <property type="evidence" value="ECO:0007669"/>
    <property type="project" value="UniProtKB-UniRule"/>
</dbReference>
<name>A0A162YXG0_DIDRA</name>
<comment type="cofactor">
    <cofactor evidence="14">
        <name>Zn(2+)</name>
        <dbReference type="ChEBI" id="CHEBI:29105"/>
    </cofactor>
    <text evidence="14">Binds 1 zinc ion per subunit.</text>
</comment>
<gene>
    <name evidence="16" type="primary">UBA4</name>
    <name evidence="14" type="synonym">cnxF</name>
    <name evidence="14" type="synonym">uba4</name>
    <name evidence="16" type="ORF">ST47_g8575</name>
</gene>
<evidence type="ECO:0000256" key="14">
    <source>
        <dbReference type="HAMAP-Rule" id="MF_03049"/>
    </source>
</evidence>
<evidence type="ECO:0000256" key="7">
    <source>
        <dbReference type="ARBA" id="ARBA00022741"/>
    </source>
</evidence>
<feature type="binding site" evidence="14">
    <location>
        <position position="265"/>
    </location>
    <ligand>
        <name>Zn(2+)</name>
        <dbReference type="ChEBI" id="CHEBI:29105"/>
    </ligand>
</feature>
<comment type="subcellular location">
    <subcellularLocation>
        <location evidence="1">Cytoplasm</location>
        <location evidence="1">Cytosol</location>
    </subcellularLocation>
</comment>
<dbReference type="GO" id="GO:0002143">
    <property type="term" value="P:tRNA wobble position uridine thiolation"/>
    <property type="evidence" value="ECO:0007669"/>
    <property type="project" value="EnsemblFungi"/>
</dbReference>
<feature type="binding site" evidence="14">
    <location>
        <position position="148"/>
    </location>
    <ligand>
        <name>ATP</name>
        <dbReference type="ChEBI" id="CHEBI:30616"/>
    </ligand>
</feature>
<evidence type="ECO:0000256" key="5">
    <source>
        <dbReference type="ARBA" id="ARBA00022695"/>
    </source>
</evidence>
<dbReference type="InterPro" id="IPR035985">
    <property type="entry name" value="Ubiquitin-activating_enz"/>
</dbReference>
<feature type="binding site" evidence="14">
    <location>
        <position position="268"/>
    </location>
    <ligand>
        <name>Zn(2+)</name>
        <dbReference type="ChEBI" id="CHEBI:29105"/>
    </ligand>
</feature>
<keyword evidence="6 14" id="KW-0479">Metal-binding</keyword>
<dbReference type="CDD" id="cd00757">
    <property type="entry name" value="ThiF_MoeB_HesA_family"/>
    <property type="match status" value="1"/>
</dbReference>
<comment type="caution">
    <text evidence="16">The sequence shown here is derived from an EMBL/GenBank/DDBJ whole genome shotgun (WGS) entry which is preliminary data.</text>
</comment>
<organism evidence="16 17">
    <name type="scientific">Didymella rabiei</name>
    <name type="common">Chickpea ascochyta blight fungus</name>
    <name type="synonym">Mycosphaerella rabiei</name>
    <dbReference type="NCBI Taxonomy" id="5454"/>
    <lineage>
        <taxon>Eukaryota</taxon>
        <taxon>Fungi</taxon>
        <taxon>Dikarya</taxon>
        <taxon>Ascomycota</taxon>
        <taxon>Pezizomycotina</taxon>
        <taxon>Dothideomycetes</taxon>
        <taxon>Pleosporomycetidae</taxon>
        <taxon>Pleosporales</taxon>
        <taxon>Pleosporineae</taxon>
        <taxon>Didymellaceae</taxon>
        <taxon>Ascochyta</taxon>
    </lineage>
</organism>
<feature type="binding site" evidence="14">
    <location>
        <position position="127"/>
    </location>
    <ligand>
        <name>ATP</name>
        <dbReference type="ChEBI" id="CHEBI:30616"/>
    </ligand>
</feature>
<dbReference type="UniPathway" id="UPA00344"/>
<keyword evidence="7 14" id="KW-0547">Nucleotide-binding</keyword>
<evidence type="ECO:0000256" key="2">
    <source>
        <dbReference type="ARBA" id="ARBA00022490"/>
    </source>
</evidence>
<dbReference type="GO" id="GO:0007114">
    <property type="term" value="P:cell budding"/>
    <property type="evidence" value="ECO:0007669"/>
    <property type="project" value="EnsemblFungi"/>
</dbReference>
<keyword evidence="8" id="KW-0833">Ubl conjugation pathway</keyword>
<dbReference type="GO" id="GO:0005829">
    <property type="term" value="C:cytosol"/>
    <property type="evidence" value="ECO:0007669"/>
    <property type="project" value="UniProtKB-SubCell"/>
</dbReference>
<dbReference type="GO" id="GO:0005524">
    <property type="term" value="F:ATP binding"/>
    <property type="evidence" value="ECO:0007669"/>
    <property type="project" value="UniProtKB-KW"/>
</dbReference>
<dbReference type="EC" id="2.7.7.80" evidence="14"/>
<keyword evidence="4 14" id="KW-0819">tRNA processing</keyword>
<dbReference type="FunFam" id="3.40.50.720:FF:000033">
    <property type="entry name" value="Adenylyltransferase and sulfurtransferase MOCS3"/>
    <property type="match status" value="1"/>
</dbReference>
<protein>
    <recommendedName>
        <fullName evidence="14">Adenylyltransferase and sulfurtransferase uba4</fullName>
    </recommendedName>
    <alternativeName>
        <fullName evidence="14">Common component for nitrate reductase and xanthine dehydrogenase protein F</fullName>
    </alternativeName>
    <alternativeName>
        <fullName evidence="14">Ubiquitin-like protein activator 4</fullName>
    </alternativeName>
    <domain>
        <recommendedName>
            <fullName evidence="14">Molybdopterin-synthase adenylyltransferase</fullName>
            <ecNumber evidence="14">2.7.7.80</ecNumber>
        </recommendedName>
        <alternativeName>
            <fullName evidence="14">Adenylyltransferase uba4</fullName>
        </alternativeName>
        <alternativeName>
            <fullName evidence="14">Sulfur carrier protein MOCS2A adenylyltransferase</fullName>
        </alternativeName>
    </domain>
    <domain>
        <recommendedName>
            <fullName evidence="14">Molybdopterin-synthase sulfurtransferase</fullName>
            <ecNumber evidence="14">2.8.1.11</ecNumber>
        </recommendedName>
        <alternativeName>
            <fullName evidence="14">Sulfurtransferase uba4</fullName>
        </alternativeName>
        <alternativeName>
            <fullName evidence="14">Sulfur carrier protein MOCS2A sulfurtransferase</fullName>
        </alternativeName>
    </domain>
</protein>
<keyword evidence="3 14" id="KW-0808">Transferase</keyword>
<dbReference type="InterPro" id="IPR000594">
    <property type="entry name" value="ThiF_NAD_FAD-bd"/>
</dbReference>
<dbReference type="Proteomes" id="UP000076837">
    <property type="component" value="Unassembled WGS sequence"/>
</dbReference>
<dbReference type="GO" id="GO:0046872">
    <property type="term" value="F:metal ion binding"/>
    <property type="evidence" value="ECO:0007669"/>
    <property type="project" value="UniProtKB-KW"/>
</dbReference>
<feature type="binding site" evidence="14">
    <location>
        <position position="172"/>
    </location>
    <ligand>
        <name>ATP</name>
        <dbReference type="ChEBI" id="CHEBI:30616"/>
    </ligand>
</feature>
<dbReference type="GO" id="GO:0001403">
    <property type="term" value="P:invasive growth in response to glucose limitation"/>
    <property type="evidence" value="ECO:0007669"/>
    <property type="project" value="EnsemblFungi"/>
</dbReference>
<dbReference type="EMBL" id="JYNV01000283">
    <property type="protein sequence ID" value="KZM20286.1"/>
    <property type="molecule type" value="Genomic_DNA"/>
</dbReference>
<sequence length="524" mass="57491">MAQIVDSLRHQIAFHEAALRDLRQQLAEAENNQQQHERGLRQTPKLSDDPLDHDMNLGVPDDFCSEIFAILDQQRPVVNDGTVERTRWPLEPTEYKRYGRQLIMPEIGLQGQLNLREAKVLIVGVGGLGCPAAAYLAGAGVGSLGLIDGDVVEESNLHRQILHSTARVGMTKVESAMVALNSLNPNVKLIPYTYRLTSDIVLAAFKDYDLVLDCTDNPASRYLISDACVLLGKTLVSASALRTDGQLMVLNNPPLPVGDVRGGPCYRCIFPKPPPPESVTSCGDGGILGPVVGVMGVLQALEAIKVLTQKSATTTSVQAEPPSLLLFSAYSNPMFRSIRLRTRKPKCAACSAQCTVTPEALNSGSLDYVHFCGSINPVDALSPQERISAENYAKLRSGVNPFTGTVSSKDSHILIDTRERVQFELCNIEGSYNIPFSAVSATRINASSSSYNSMELEEPKWVQHLRQQPDKPIFVVCRMGNDSQMTVKKMKELGLDYKGKRYIGDIRGGLRAWKESVDQDFPEY</sequence>
<dbReference type="Gene3D" id="3.40.50.720">
    <property type="entry name" value="NAD(P)-binding Rossmann-like Domain"/>
    <property type="match status" value="1"/>
</dbReference>
<keyword evidence="12 14" id="KW-0511">Multifunctional enzyme</keyword>
<dbReference type="GO" id="GO:0034599">
    <property type="term" value="P:cellular response to oxidative stress"/>
    <property type="evidence" value="ECO:0007669"/>
    <property type="project" value="EnsemblFungi"/>
</dbReference>
<dbReference type="Pfam" id="PF00581">
    <property type="entry name" value="Rhodanese"/>
    <property type="match status" value="1"/>
</dbReference>
<feature type="active site" description="Cysteine persulfide intermediate; for sulfurtransferase activity" evidence="14">
    <location>
        <position position="477"/>
    </location>
</feature>
<evidence type="ECO:0000256" key="12">
    <source>
        <dbReference type="ARBA" id="ARBA00023268"/>
    </source>
</evidence>
<evidence type="ECO:0000313" key="17">
    <source>
        <dbReference type="Proteomes" id="UP000076837"/>
    </source>
</evidence>
<dbReference type="GO" id="GO:0061604">
    <property type="term" value="F:molybdopterin-synthase sulfurtransferase activity"/>
    <property type="evidence" value="ECO:0007669"/>
    <property type="project" value="UniProtKB-EC"/>
</dbReference>
<accession>A0A162YXG0</accession>